<sequence>MKIGVLITARLKSSRLPLKLIMDLNGKSVVEHVINRTKNIRNIDKVVLCTSTNSQDSILTDICLDNNIHYFLGSEEDVLGRMYNAARFFGLDYIVSITGENPLFSIENANQVVNEFKNDFNTDFIYTEGLPIGCSVYGINVKALELICEIKEEVDTEIWGYLINRPEVFNVKCINQTLKNIDSNLRLTIDYQEDFILINEIFKNFSSDYIPNIYDVDSLFEKDPDLKLINSEKVQATVDEYIIARINDFYQKNHDQIIKRKEKIYKNQF</sequence>
<dbReference type="InterPro" id="IPR029044">
    <property type="entry name" value="Nucleotide-diphossugar_trans"/>
</dbReference>
<dbReference type="Proteomes" id="UP001209885">
    <property type="component" value="Unassembled WGS sequence"/>
</dbReference>
<protein>
    <recommendedName>
        <fullName evidence="3">3-deoxy-manno-octulosonate cytidylyltransferase</fullName>
    </recommendedName>
</protein>
<dbReference type="PANTHER" id="PTHR42866">
    <property type="entry name" value="3-DEOXY-MANNO-OCTULOSONATE CYTIDYLYLTRANSFERASE"/>
    <property type="match status" value="1"/>
</dbReference>
<evidence type="ECO:0000313" key="2">
    <source>
        <dbReference type="Proteomes" id="UP001209885"/>
    </source>
</evidence>
<reference evidence="1 2" key="1">
    <citation type="submission" date="2022-11" db="EMBL/GenBank/DDBJ databases">
        <title>The characterization of three novel Bacteroidetes species and genomic analysis of their roles in tidal elemental geochemical cycles.</title>
        <authorList>
            <person name="Ma K."/>
        </authorList>
    </citation>
    <scope>NUCLEOTIDE SEQUENCE [LARGE SCALE GENOMIC DNA]</scope>
    <source>
        <strain evidence="1 2">M17</strain>
    </source>
</reference>
<evidence type="ECO:0008006" key="3">
    <source>
        <dbReference type="Google" id="ProtNLM"/>
    </source>
</evidence>
<dbReference type="Gene3D" id="3.90.550.10">
    <property type="entry name" value="Spore Coat Polysaccharide Biosynthesis Protein SpsA, Chain A"/>
    <property type="match status" value="1"/>
</dbReference>
<proteinExistence type="predicted"/>
<gene>
    <name evidence="1" type="ORF">OO013_15025</name>
</gene>
<dbReference type="Pfam" id="PF02348">
    <property type="entry name" value="CTP_transf_3"/>
    <property type="match status" value="1"/>
</dbReference>
<accession>A0ABT3RUK4</accession>
<dbReference type="PANTHER" id="PTHR42866:SF1">
    <property type="entry name" value="SPORE COAT POLYSACCHARIDE BIOSYNTHESIS PROTEIN SPSF"/>
    <property type="match status" value="1"/>
</dbReference>
<keyword evidence="2" id="KW-1185">Reference proteome</keyword>
<name>A0ABT3RUK4_9BACT</name>
<dbReference type="RefSeq" id="WP_266057743.1">
    <property type="nucleotide sequence ID" value="NZ_JAPFQN010000009.1"/>
</dbReference>
<dbReference type="EMBL" id="JAPFQN010000009">
    <property type="protein sequence ID" value="MCX2745191.1"/>
    <property type="molecule type" value="Genomic_DNA"/>
</dbReference>
<organism evidence="1 2">
    <name type="scientific">Mangrovivirga halotolerans</name>
    <dbReference type="NCBI Taxonomy" id="2993936"/>
    <lineage>
        <taxon>Bacteria</taxon>
        <taxon>Pseudomonadati</taxon>
        <taxon>Bacteroidota</taxon>
        <taxon>Cytophagia</taxon>
        <taxon>Cytophagales</taxon>
        <taxon>Mangrovivirgaceae</taxon>
        <taxon>Mangrovivirga</taxon>
    </lineage>
</organism>
<dbReference type="InterPro" id="IPR003329">
    <property type="entry name" value="Cytidylyl_trans"/>
</dbReference>
<evidence type="ECO:0000313" key="1">
    <source>
        <dbReference type="EMBL" id="MCX2745191.1"/>
    </source>
</evidence>
<dbReference type="SUPFAM" id="SSF53448">
    <property type="entry name" value="Nucleotide-diphospho-sugar transferases"/>
    <property type="match status" value="1"/>
</dbReference>
<comment type="caution">
    <text evidence="1">The sequence shown here is derived from an EMBL/GenBank/DDBJ whole genome shotgun (WGS) entry which is preliminary data.</text>
</comment>